<dbReference type="Gene3D" id="3.20.20.370">
    <property type="entry name" value="Glycoside hydrolase/deacetylase"/>
    <property type="match status" value="1"/>
</dbReference>
<evidence type="ECO:0000259" key="2">
    <source>
        <dbReference type="PROSITE" id="PS51677"/>
    </source>
</evidence>
<dbReference type="GO" id="GO:0016810">
    <property type="term" value="F:hydrolase activity, acting on carbon-nitrogen (but not peptide) bonds"/>
    <property type="evidence" value="ECO:0007669"/>
    <property type="project" value="InterPro"/>
</dbReference>
<keyword evidence="4" id="KW-1185">Reference proteome</keyword>
<proteinExistence type="predicted"/>
<evidence type="ECO:0000313" key="3">
    <source>
        <dbReference type="EMBL" id="SFB05893.1"/>
    </source>
</evidence>
<feature type="transmembrane region" description="Helical" evidence="1">
    <location>
        <begin position="16"/>
        <end position="38"/>
    </location>
</feature>
<dbReference type="PROSITE" id="PS51677">
    <property type="entry name" value="NODB"/>
    <property type="match status" value="1"/>
</dbReference>
<dbReference type="EMBL" id="FOKI01000010">
    <property type="protein sequence ID" value="SFB05893.1"/>
    <property type="molecule type" value="Genomic_DNA"/>
</dbReference>
<gene>
    <name evidence="3" type="ORF">SAMN04488528_101072</name>
</gene>
<accession>A0A1I0Y0Z3</accession>
<dbReference type="Proteomes" id="UP000198619">
    <property type="component" value="Unassembled WGS sequence"/>
</dbReference>
<dbReference type="InterPro" id="IPR002509">
    <property type="entry name" value="NODB_dom"/>
</dbReference>
<feature type="domain" description="NodB homology" evidence="2">
    <location>
        <begin position="89"/>
        <end position="278"/>
    </location>
</feature>
<dbReference type="InterPro" id="IPR050248">
    <property type="entry name" value="Polysacc_deacetylase_ArnD"/>
</dbReference>
<sequence length="281" mass="32618">MDMNYNCKTIKLNKNIIFIIICILVLYSFGFLLGYLYIEYKFIDKNSQNITSSKNEQLSDDSVLDLKENTNKDNNKVLCEDAYKKDGEKVAYITFDDGPSKKITPKILDILKERKIKATFFVLGQNIEENKEILKREYDEGHSIGNHSYSHEFGTIYNNLDAFKKEVEKTNMILEKTLGDDFKTRLFRFPGGSFENYKNKFKDYIKENNMIYIDWNALTGDAEGQNVSKEKLLDHLVKDVEGKEKIVILMHDAATKETTLEALPSVLDYLKNNGYIFKILK</sequence>
<keyword evidence="1" id="KW-0812">Transmembrane</keyword>
<dbReference type="STRING" id="84698.SAMN04488528_101072"/>
<dbReference type="OrthoDB" id="258610at2"/>
<name>A0A1I0Y0Z3_9CLOT</name>
<organism evidence="3 4">
    <name type="scientific">Clostridium frigidicarnis</name>
    <dbReference type="NCBI Taxonomy" id="84698"/>
    <lineage>
        <taxon>Bacteria</taxon>
        <taxon>Bacillati</taxon>
        <taxon>Bacillota</taxon>
        <taxon>Clostridia</taxon>
        <taxon>Eubacteriales</taxon>
        <taxon>Clostridiaceae</taxon>
        <taxon>Clostridium</taxon>
    </lineage>
</organism>
<dbReference type="CDD" id="cd10944">
    <property type="entry name" value="CE4_SmPgdA_like"/>
    <property type="match status" value="1"/>
</dbReference>
<dbReference type="AlphaFoldDB" id="A0A1I0Y0Z3"/>
<dbReference type="SUPFAM" id="SSF88713">
    <property type="entry name" value="Glycoside hydrolase/deacetylase"/>
    <property type="match status" value="1"/>
</dbReference>
<dbReference type="Pfam" id="PF01522">
    <property type="entry name" value="Polysacc_deac_1"/>
    <property type="match status" value="1"/>
</dbReference>
<protein>
    <submittedName>
        <fullName evidence="3">Peptidoglycan/xylan/chitin deacetylase, PgdA/CDA1 family</fullName>
    </submittedName>
</protein>
<keyword evidence="1" id="KW-1133">Transmembrane helix</keyword>
<evidence type="ECO:0000256" key="1">
    <source>
        <dbReference type="SAM" id="Phobius"/>
    </source>
</evidence>
<dbReference type="GO" id="GO:0005975">
    <property type="term" value="P:carbohydrate metabolic process"/>
    <property type="evidence" value="ECO:0007669"/>
    <property type="project" value="InterPro"/>
</dbReference>
<dbReference type="PANTHER" id="PTHR10587">
    <property type="entry name" value="GLYCOSYL TRANSFERASE-RELATED"/>
    <property type="match status" value="1"/>
</dbReference>
<reference evidence="3 4" key="1">
    <citation type="submission" date="2016-10" db="EMBL/GenBank/DDBJ databases">
        <authorList>
            <person name="de Groot N.N."/>
        </authorList>
    </citation>
    <scope>NUCLEOTIDE SEQUENCE [LARGE SCALE GENOMIC DNA]</scope>
    <source>
        <strain evidence="3 4">DSM 12271</strain>
    </source>
</reference>
<keyword evidence="1" id="KW-0472">Membrane</keyword>
<dbReference type="PANTHER" id="PTHR10587:SF125">
    <property type="entry name" value="POLYSACCHARIDE DEACETYLASE YHEN-RELATED"/>
    <property type="match status" value="1"/>
</dbReference>
<evidence type="ECO:0000313" key="4">
    <source>
        <dbReference type="Proteomes" id="UP000198619"/>
    </source>
</evidence>
<dbReference type="InterPro" id="IPR011330">
    <property type="entry name" value="Glyco_hydro/deAcase_b/a-brl"/>
</dbReference>